<gene>
    <name evidence="3" type="ORF">Tdes44962_MAKER09988</name>
</gene>
<proteinExistence type="predicted"/>
<evidence type="ECO:0000256" key="1">
    <source>
        <dbReference type="SAM" id="MobiDB-lite"/>
    </source>
</evidence>
<reference evidence="3 4" key="2">
    <citation type="journal article" date="2021" name="Curr. Genet.">
        <title>Genetic response to nitrogen starvation in the aggressive Eucalyptus foliar pathogen Teratosphaeria destructans.</title>
        <authorList>
            <person name="Havenga M."/>
            <person name="Wingfield B.D."/>
            <person name="Wingfield M.J."/>
            <person name="Dreyer L.L."/>
            <person name="Roets F."/>
            <person name="Aylward J."/>
        </authorList>
    </citation>
    <scope>NUCLEOTIDE SEQUENCE [LARGE SCALE GENOMIC DNA]</scope>
    <source>
        <strain evidence="3">CMW44962</strain>
    </source>
</reference>
<dbReference type="Pfam" id="PF25137">
    <property type="entry name" value="ADH_Fe_C"/>
    <property type="match status" value="1"/>
</dbReference>
<dbReference type="GO" id="GO:0004022">
    <property type="term" value="F:alcohol dehydrogenase (NAD+) activity"/>
    <property type="evidence" value="ECO:0007669"/>
    <property type="project" value="TreeGrafter"/>
</dbReference>
<dbReference type="OrthoDB" id="339764at2759"/>
<dbReference type="InterPro" id="IPR039697">
    <property type="entry name" value="Alcohol_dehydrogenase_Fe"/>
</dbReference>
<comment type="caution">
    <text evidence="3">The sequence shown here is derived from an EMBL/GenBank/DDBJ whole genome shotgun (WGS) entry which is preliminary data.</text>
</comment>
<dbReference type="PANTHER" id="PTHR11496">
    <property type="entry name" value="ALCOHOL DEHYDROGENASE"/>
    <property type="match status" value="1"/>
</dbReference>
<protein>
    <submittedName>
        <fullName evidence="3">Maleylacetate reductase</fullName>
    </submittedName>
</protein>
<dbReference type="Gene3D" id="1.20.1090.10">
    <property type="entry name" value="Dehydroquinate synthase-like - alpha domain"/>
    <property type="match status" value="1"/>
</dbReference>
<evidence type="ECO:0000259" key="2">
    <source>
        <dbReference type="Pfam" id="PF25137"/>
    </source>
</evidence>
<organism evidence="3 4">
    <name type="scientific">Teratosphaeria destructans</name>
    <dbReference type="NCBI Taxonomy" id="418781"/>
    <lineage>
        <taxon>Eukaryota</taxon>
        <taxon>Fungi</taxon>
        <taxon>Dikarya</taxon>
        <taxon>Ascomycota</taxon>
        <taxon>Pezizomycotina</taxon>
        <taxon>Dothideomycetes</taxon>
        <taxon>Dothideomycetidae</taxon>
        <taxon>Mycosphaerellales</taxon>
        <taxon>Teratosphaeriaceae</taxon>
        <taxon>Teratosphaeria</taxon>
    </lineage>
</organism>
<dbReference type="AlphaFoldDB" id="A0A9W7SQ68"/>
<dbReference type="InterPro" id="IPR018211">
    <property type="entry name" value="ADH_Fe_CS"/>
</dbReference>
<dbReference type="Proteomes" id="UP001138500">
    <property type="component" value="Unassembled WGS sequence"/>
</dbReference>
<sequence length="173" mass="18724">MLKGLLRYKHGMGADRQEFLRGISEAQKGSREAIQALIVSHNSLGPSHAIGHQLGSVAGVMHGLTSCILLAPTLRYSAKTWPRTREVQARILEVFNETLGWRERDAADALTKFVTQLGLPTRLSEVGVTDQAQVEEVAEKTLTDIWGGRGAADHGEGGGDEDFEYGQVDVSGV</sequence>
<feature type="region of interest" description="Disordered" evidence="1">
    <location>
        <begin position="148"/>
        <end position="173"/>
    </location>
</feature>
<evidence type="ECO:0000313" key="3">
    <source>
        <dbReference type="EMBL" id="KAH9826714.1"/>
    </source>
</evidence>
<accession>A0A9W7SQ68</accession>
<dbReference type="EMBL" id="RIBY02001964">
    <property type="protein sequence ID" value="KAH9826714.1"/>
    <property type="molecule type" value="Genomic_DNA"/>
</dbReference>
<dbReference type="PROSITE" id="PS00060">
    <property type="entry name" value="ADH_IRON_2"/>
    <property type="match status" value="1"/>
</dbReference>
<dbReference type="GO" id="GO:0046872">
    <property type="term" value="F:metal ion binding"/>
    <property type="evidence" value="ECO:0007669"/>
    <property type="project" value="InterPro"/>
</dbReference>
<evidence type="ECO:0000313" key="4">
    <source>
        <dbReference type="Proteomes" id="UP001138500"/>
    </source>
</evidence>
<feature type="domain" description="Fe-containing alcohol dehydrogenase-like C-terminal" evidence="2">
    <location>
        <begin position="37"/>
        <end position="144"/>
    </location>
</feature>
<dbReference type="InterPro" id="IPR056798">
    <property type="entry name" value="ADH_Fe_C"/>
</dbReference>
<dbReference type="SUPFAM" id="SSF56796">
    <property type="entry name" value="Dehydroquinate synthase-like"/>
    <property type="match status" value="1"/>
</dbReference>
<reference evidence="3 4" key="1">
    <citation type="journal article" date="2018" name="IMA Fungus">
        <title>IMA Genome-F 10: Nine draft genome sequences of Claviceps purpurea s.lat., including C. arundinis, C. humidiphila, and C. cf. spartinae, pseudomolecules for the pitch canker pathogen Fusarium circinatum, draft genome of Davidsoniella eucalypti, Grosmannia galeiformis, Quambalaria eucalypti, and Teratosphaeria destructans.</title>
        <authorList>
            <person name="Wingfield B.D."/>
            <person name="Liu M."/>
            <person name="Nguyen H.D."/>
            <person name="Lane F.A."/>
            <person name="Morgan S.W."/>
            <person name="De Vos L."/>
            <person name="Wilken P.M."/>
            <person name="Duong T.A."/>
            <person name="Aylward J."/>
            <person name="Coetzee M.P."/>
            <person name="Dadej K."/>
            <person name="De Beer Z.W."/>
            <person name="Findlay W."/>
            <person name="Havenga M."/>
            <person name="Kolarik M."/>
            <person name="Menzies J.G."/>
            <person name="Naidoo K."/>
            <person name="Pochopski O."/>
            <person name="Shoukouhi P."/>
            <person name="Santana Q.C."/>
            <person name="Seifert K.A."/>
            <person name="Soal N."/>
            <person name="Steenkamp E.T."/>
            <person name="Tatham C.T."/>
            <person name="van der Nest M.A."/>
            <person name="Wingfield M.J."/>
        </authorList>
    </citation>
    <scope>NUCLEOTIDE SEQUENCE [LARGE SCALE GENOMIC DNA]</scope>
    <source>
        <strain evidence="3">CMW44962</strain>
    </source>
</reference>
<dbReference type="PANTHER" id="PTHR11496:SF102">
    <property type="entry name" value="ALCOHOL DEHYDROGENASE 4"/>
    <property type="match status" value="1"/>
</dbReference>
<name>A0A9W7SQ68_9PEZI</name>
<keyword evidence="4" id="KW-1185">Reference proteome</keyword>